<evidence type="ECO:0000313" key="2">
    <source>
        <dbReference type="EMBL" id="MBA5686576.1"/>
    </source>
</evidence>
<evidence type="ECO:0000256" key="1">
    <source>
        <dbReference type="SAM" id="MobiDB-lite"/>
    </source>
</evidence>
<dbReference type="EMBL" id="JACEZU010000002">
    <property type="protein sequence ID" value="MBA5686576.1"/>
    <property type="molecule type" value="Genomic_DNA"/>
</dbReference>
<feature type="compositionally biased region" description="Low complexity" evidence="1">
    <location>
        <begin position="20"/>
        <end position="38"/>
    </location>
</feature>
<reference evidence="2 3" key="1">
    <citation type="submission" date="2020-07" db="EMBL/GenBank/DDBJ databases">
        <title>Novel species isolated from subtropical streams in China.</title>
        <authorList>
            <person name="Lu H."/>
        </authorList>
    </citation>
    <scope>NUCLEOTIDE SEQUENCE [LARGE SCALE GENOMIC DNA]</scope>
    <source>
        <strain evidence="2 3">LX47W</strain>
    </source>
</reference>
<evidence type="ECO:0000313" key="3">
    <source>
        <dbReference type="Proteomes" id="UP000573499"/>
    </source>
</evidence>
<feature type="compositionally biased region" description="Low complexity" evidence="1">
    <location>
        <begin position="1"/>
        <end position="12"/>
    </location>
</feature>
<gene>
    <name evidence="2" type="ORF">H3H39_05860</name>
</gene>
<comment type="caution">
    <text evidence="2">The sequence shown here is derived from an EMBL/GenBank/DDBJ whole genome shotgun (WGS) entry which is preliminary data.</text>
</comment>
<dbReference type="Proteomes" id="UP000573499">
    <property type="component" value="Unassembled WGS sequence"/>
</dbReference>
<accession>A0A7W2F7I8</accession>
<protein>
    <submittedName>
        <fullName evidence="2">Uncharacterized protein</fullName>
    </submittedName>
</protein>
<organism evidence="2 3">
    <name type="scientific">Rugamonas apoptosis</name>
    <dbReference type="NCBI Taxonomy" id="2758570"/>
    <lineage>
        <taxon>Bacteria</taxon>
        <taxon>Pseudomonadati</taxon>
        <taxon>Pseudomonadota</taxon>
        <taxon>Betaproteobacteria</taxon>
        <taxon>Burkholderiales</taxon>
        <taxon>Oxalobacteraceae</taxon>
        <taxon>Telluria group</taxon>
        <taxon>Rugamonas</taxon>
    </lineage>
</organism>
<name>A0A7W2F7I8_9BURK</name>
<feature type="region of interest" description="Disordered" evidence="1">
    <location>
        <begin position="1"/>
        <end position="47"/>
    </location>
</feature>
<proteinExistence type="predicted"/>
<sequence length="149" mass="15616">MPAASATAATAPAPAPAPAPATATASPAAATATPAAPAHASRSKEQAAAALMALPELQAWSALLEKQSGGKTHGALIEYDAALRTVRGKSYWQFSFVENSEEAALRWESFLLSTTDDEILVEDLASDELLSLERWRKEKQPANRSGVDG</sequence>
<keyword evidence="3" id="KW-1185">Reference proteome</keyword>
<dbReference type="AlphaFoldDB" id="A0A7W2F7I8"/>